<organism evidence="3 4">
    <name type="scientific">Exophiala mesophila</name>
    <name type="common">Black yeast-like fungus</name>
    <dbReference type="NCBI Taxonomy" id="212818"/>
    <lineage>
        <taxon>Eukaryota</taxon>
        <taxon>Fungi</taxon>
        <taxon>Dikarya</taxon>
        <taxon>Ascomycota</taxon>
        <taxon>Pezizomycotina</taxon>
        <taxon>Eurotiomycetes</taxon>
        <taxon>Chaetothyriomycetidae</taxon>
        <taxon>Chaetothyriales</taxon>
        <taxon>Herpotrichiellaceae</taxon>
        <taxon>Exophiala</taxon>
    </lineage>
</organism>
<feature type="region of interest" description="Disordered" evidence="1">
    <location>
        <begin position="452"/>
        <end position="491"/>
    </location>
</feature>
<dbReference type="InterPro" id="IPR001279">
    <property type="entry name" value="Metallo-B-lactamas"/>
</dbReference>
<dbReference type="VEuPathDB" id="FungiDB:PV10_00050"/>
<dbReference type="Gene3D" id="3.60.15.10">
    <property type="entry name" value="Ribonuclease Z/Hydroxyacylglutathione hydrolase-like"/>
    <property type="match status" value="1"/>
</dbReference>
<dbReference type="OrthoDB" id="332863at2759"/>
<dbReference type="PANTHER" id="PTHR15032:SF27">
    <property type="entry name" value="N-ACYL-PHOSPHATIDYLETHANOLAMINE-HYDROLYZING PHOSPHOLIPASE D"/>
    <property type="match status" value="1"/>
</dbReference>
<dbReference type="GO" id="GO:0070291">
    <property type="term" value="P:N-acylethanolamine metabolic process"/>
    <property type="evidence" value="ECO:0007669"/>
    <property type="project" value="TreeGrafter"/>
</dbReference>
<dbReference type="AlphaFoldDB" id="A0A438NHL8"/>
<evidence type="ECO:0000256" key="1">
    <source>
        <dbReference type="SAM" id="MobiDB-lite"/>
    </source>
</evidence>
<protein>
    <recommendedName>
        <fullName evidence="2">Metallo-beta-lactamase domain-containing protein</fullName>
    </recommendedName>
</protein>
<dbReference type="Proteomes" id="UP000288859">
    <property type="component" value="Unassembled WGS sequence"/>
</dbReference>
<dbReference type="PANTHER" id="PTHR15032">
    <property type="entry name" value="N-ACYL-PHOSPHATIDYLETHANOLAMINE-HYDROLYZING PHOSPHOLIPASE D"/>
    <property type="match status" value="1"/>
</dbReference>
<accession>A0A438NHL8</accession>
<feature type="domain" description="Metallo-beta-lactamase" evidence="2">
    <location>
        <begin position="145"/>
        <end position="426"/>
    </location>
</feature>
<gene>
    <name evidence="3" type="ORF">B0A52_00568</name>
</gene>
<evidence type="ECO:0000259" key="2">
    <source>
        <dbReference type="Pfam" id="PF12706"/>
    </source>
</evidence>
<dbReference type="EMBL" id="NAJM01000002">
    <property type="protein sequence ID" value="RVX75216.1"/>
    <property type="molecule type" value="Genomic_DNA"/>
</dbReference>
<name>A0A438NHL8_EXOME</name>
<proteinExistence type="predicted"/>
<dbReference type="SUPFAM" id="SSF56281">
    <property type="entry name" value="Metallo-hydrolase/oxidoreductase"/>
    <property type="match status" value="1"/>
</dbReference>
<evidence type="ECO:0000313" key="4">
    <source>
        <dbReference type="Proteomes" id="UP000288859"/>
    </source>
</evidence>
<dbReference type="GO" id="GO:0070292">
    <property type="term" value="P:N-acylphosphatidylethanolamine metabolic process"/>
    <property type="evidence" value="ECO:0007669"/>
    <property type="project" value="TreeGrafter"/>
</dbReference>
<sequence>MSEDIKTTQTPAKTTSFFSWTNPQFKSQSSKTYPPHHANNSANSFTNPWPSAQLPTWGEMLSRPFPFSLYKLHHHSQAKSHSIKVVQPDWGASILNRRQLEKSDCVIGTWLGHASALVEFPVEKTSPSGSENLSHAHARLSRSTYLLFDPIFSHRAGPTAYSGPSRINPPPCHISDLPGCDIVLISHNHYDHLDTASITAVLKKFPHAWYFVPLGIKAWLISTGVSPDHVMELDWWDDRDMIWSGATTSGLDVSSTGKEAQDTPTLEVVADADAVAFATTTTRFKISCVPAQHNSGRTPVDQAGTLWCGWIIERFEHHADREQPQSAHATGPKPRKTTVYHAGDTGYRALPHLAETCPAFQAIGSKFGPIDLSFIPIWRGGTLGFISALGLRLSHHDVPATLHASPADAVDIHCDVGSRWSLGIHFGTFVGAQVETWEAISEFQEKCTEKGVQWRQRDQEEREQDLEGQGADKNSGKGLAATPGDSTRGTAGVVNIGESLVVELM</sequence>
<dbReference type="InterPro" id="IPR036866">
    <property type="entry name" value="RibonucZ/Hydroxyglut_hydro"/>
</dbReference>
<reference evidence="3 4" key="1">
    <citation type="submission" date="2017-03" db="EMBL/GenBank/DDBJ databases">
        <title>Genomes of endolithic fungi from Antarctica.</title>
        <authorList>
            <person name="Coleine C."/>
            <person name="Masonjones S."/>
            <person name="Stajich J.E."/>
        </authorList>
    </citation>
    <scope>NUCLEOTIDE SEQUENCE [LARGE SCALE GENOMIC DNA]</scope>
    <source>
        <strain evidence="3 4">CCFEE 6314</strain>
    </source>
</reference>
<evidence type="ECO:0000313" key="3">
    <source>
        <dbReference type="EMBL" id="RVX75216.1"/>
    </source>
</evidence>
<dbReference type="Pfam" id="PF12706">
    <property type="entry name" value="Lactamase_B_2"/>
    <property type="match status" value="1"/>
</dbReference>
<dbReference type="GO" id="GO:0005737">
    <property type="term" value="C:cytoplasm"/>
    <property type="evidence" value="ECO:0007669"/>
    <property type="project" value="TreeGrafter"/>
</dbReference>
<comment type="caution">
    <text evidence="3">The sequence shown here is derived from an EMBL/GenBank/DDBJ whole genome shotgun (WGS) entry which is preliminary data.</text>
</comment>
<dbReference type="GO" id="GO:0070290">
    <property type="term" value="F:N-acylphosphatidylethanolamine-specific phospholipase D activity"/>
    <property type="evidence" value="ECO:0007669"/>
    <property type="project" value="TreeGrafter"/>
</dbReference>